<evidence type="ECO:0000313" key="1">
    <source>
        <dbReference type="Ensembl" id="ENSCHIP00010023781.1"/>
    </source>
</evidence>
<dbReference type="Ensembl" id="ENSCHIT00010033706.1">
    <property type="protein sequence ID" value="ENSCHIP00010023781.1"/>
    <property type="gene ID" value="ENSCHIG00010017802.1"/>
</dbReference>
<sequence length="148" mass="15817">MGQCRSANAENNCGLEEKISNLGNCNDSKLEFGSFWELIGEAAKSVKLENTVQGRVGCWGKGTLNTSLHHPHTIPQPHLPYLCRVQVHNGPSGASVYFIPVGLMGPGLPTKGEARGAVGARDICGRAERSRAVGNDLEGVAIGMDIWY</sequence>
<dbReference type="Gene3D" id="1.10.238.10">
    <property type="entry name" value="EF-hand"/>
    <property type="match status" value="1"/>
</dbReference>
<organism evidence="1">
    <name type="scientific">Capra hircus</name>
    <name type="common">Goat</name>
    <dbReference type="NCBI Taxonomy" id="9925"/>
    <lineage>
        <taxon>Eukaryota</taxon>
        <taxon>Metazoa</taxon>
        <taxon>Chordata</taxon>
        <taxon>Craniata</taxon>
        <taxon>Vertebrata</taxon>
        <taxon>Euteleostomi</taxon>
        <taxon>Mammalia</taxon>
        <taxon>Eutheria</taxon>
        <taxon>Laurasiatheria</taxon>
        <taxon>Artiodactyla</taxon>
        <taxon>Ruminantia</taxon>
        <taxon>Pecora</taxon>
        <taxon>Bovidae</taxon>
        <taxon>Caprinae</taxon>
        <taxon>Capra</taxon>
    </lineage>
</organism>
<protein>
    <recommendedName>
        <fullName evidence="2">S100/CaBP-9k-type calcium binding subdomain domain-containing protein</fullName>
    </recommendedName>
</protein>
<evidence type="ECO:0008006" key="2">
    <source>
        <dbReference type="Google" id="ProtNLM"/>
    </source>
</evidence>
<reference evidence="1" key="1">
    <citation type="submission" date="2019-03" db="EMBL/GenBank/DDBJ databases">
        <title>Genome sequencing and reference-guided assembly of Black Bengal Goat (Capra hircus).</title>
        <authorList>
            <person name="Siddiki A.Z."/>
            <person name="Baten A."/>
            <person name="Billah M."/>
            <person name="Alam M.A.U."/>
            <person name="Shawrob K.S.M."/>
            <person name="Saha S."/>
            <person name="Chowdhury M."/>
            <person name="Rahman A.H."/>
            <person name="Stear M."/>
            <person name="Miah G."/>
            <person name="Das G.B."/>
            <person name="Hossain M.M."/>
            <person name="Kumkum M."/>
            <person name="Islam M.S."/>
            <person name="Mollah A.M."/>
            <person name="Ahsan A."/>
            <person name="Tusar F."/>
            <person name="Khan M.K.I."/>
        </authorList>
    </citation>
    <scope>NUCLEOTIDE SEQUENCE [LARGE SCALE GENOMIC DNA]</scope>
</reference>
<name>A0A8C2XTV0_CAPHI</name>
<dbReference type="AlphaFoldDB" id="A0A8C2XTV0"/>
<proteinExistence type="predicted"/>
<accession>A0A8C2XTV0</accession>
<reference evidence="1" key="2">
    <citation type="submission" date="2025-08" db="UniProtKB">
        <authorList>
            <consortium name="Ensembl"/>
        </authorList>
    </citation>
    <scope>IDENTIFICATION</scope>
</reference>